<dbReference type="GO" id="GO:0006412">
    <property type="term" value="P:translation"/>
    <property type="evidence" value="ECO:0007669"/>
    <property type="project" value="UniProtKB-UniRule"/>
</dbReference>
<dbReference type="GO" id="GO:0003735">
    <property type="term" value="F:structural constituent of ribosome"/>
    <property type="evidence" value="ECO:0007669"/>
    <property type="project" value="InterPro"/>
</dbReference>
<proteinExistence type="inferred from homology"/>
<feature type="compositionally biased region" description="Basic and acidic residues" evidence="7">
    <location>
        <begin position="116"/>
        <end position="127"/>
    </location>
</feature>
<organism evidence="8 9">
    <name type="scientific">Candidatus Spechtbacteria bacterium RIFCSPLOWO2_01_FULL_46_10</name>
    <dbReference type="NCBI Taxonomy" id="1802163"/>
    <lineage>
        <taxon>Bacteria</taxon>
        <taxon>Candidatus Spechtiibacteriota</taxon>
    </lineage>
</organism>
<evidence type="ECO:0000256" key="1">
    <source>
        <dbReference type="ARBA" id="ARBA00005251"/>
    </source>
</evidence>
<dbReference type="PROSITE" id="PS00360">
    <property type="entry name" value="RIBOSOMAL_S9"/>
    <property type="match status" value="1"/>
</dbReference>
<feature type="compositionally biased region" description="Basic residues" evidence="7">
    <location>
        <begin position="128"/>
        <end position="142"/>
    </location>
</feature>
<evidence type="ECO:0000256" key="2">
    <source>
        <dbReference type="ARBA" id="ARBA00022980"/>
    </source>
</evidence>
<name>A0A1G2HHR1_9BACT</name>
<evidence type="ECO:0000256" key="3">
    <source>
        <dbReference type="ARBA" id="ARBA00023274"/>
    </source>
</evidence>
<dbReference type="InterPro" id="IPR020574">
    <property type="entry name" value="Ribosomal_uS9_CS"/>
</dbReference>
<protein>
    <recommendedName>
        <fullName evidence="4 5">Small ribosomal subunit protein uS9</fullName>
    </recommendedName>
</protein>
<keyword evidence="2 5" id="KW-0689">Ribosomal protein</keyword>
<dbReference type="Pfam" id="PF00380">
    <property type="entry name" value="Ribosomal_S9"/>
    <property type="match status" value="1"/>
</dbReference>
<dbReference type="InterPro" id="IPR020568">
    <property type="entry name" value="Ribosomal_Su5_D2-typ_SF"/>
</dbReference>
<feature type="region of interest" description="Disordered" evidence="7">
    <location>
        <begin position="113"/>
        <end position="142"/>
    </location>
</feature>
<dbReference type="SUPFAM" id="SSF54211">
    <property type="entry name" value="Ribosomal protein S5 domain 2-like"/>
    <property type="match status" value="1"/>
</dbReference>
<dbReference type="Proteomes" id="UP000179153">
    <property type="component" value="Unassembled WGS sequence"/>
</dbReference>
<dbReference type="Gene3D" id="3.30.230.10">
    <property type="match status" value="1"/>
</dbReference>
<reference evidence="8 9" key="1">
    <citation type="journal article" date="2016" name="Nat. Commun.">
        <title>Thousands of microbial genomes shed light on interconnected biogeochemical processes in an aquifer system.</title>
        <authorList>
            <person name="Anantharaman K."/>
            <person name="Brown C.T."/>
            <person name="Hug L.A."/>
            <person name="Sharon I."/>
            <person name="Castelle C.J."/>
            <person name="Probst A.J."/>
            <person name="Thomas B.C."/>
            <person name="Singh A."/>
            <person name="Wilkins M.J."/>
            <person name="Karaoz U."/>
            <person name="Brodie E.L."/>
            <person name="Williams K.H."/>
            <person name="Hubbard S.S."/>
            <person name="Banfield J.F."/>
        </authorList>
    </citation>
    <scope>NUCLEOTIDE SEQUENCE [LARGE SCALE GENOMIC DNA]</scope>
</reference>
<accession>A0A1G2HHR1</accession>
<dbReference type="FunFam" id="3.30.230.10:FF:000001">
    <property type="entry name" value="30S ribosomal protein S9"/>
    <property type="match status" value="1"/>
</dbReference>
<evidence type="ECO:0000256" key="4">
    <source>
        <dbReference type="ARBA" id="ARBA00035259"/>
    </source>
</evidence>
<dbReference type="GO" id="GO:0003723">
    <property type="term" value="F:RNA binding"/>
    <property type="evidence" value="ECO:0007669"/>
    <property type="project" value="TreeGrafter"/>
</dbReference>
<comment type="caution">
    <text evidence="8">The sequence shown here is derived from an EMBL/GenBank/DDBJ whole genome shotgun (WGS) entry which is preliminary data.</text>
</comment>
<evidence type="ECO:0000256" key="7">
    <source>
        <dbReference type="SAM" id="MobiDB-lite"/>
    </source>
</evidence>
<dbReference type="GO" id="GO:0022627">
    <property type="term" value="C:cytosolic small ribosomal subunit"/>
    <property type="evidence" value="ECO:0007669"/>
    <property type="project" value="TreeGrafter"/>
</dbReference>
<gene>
    <name evidence="5" type="primary">rpsI</name>
    <name evidence="8" type="ORF">A2932_00680</name>
</gene>
<dbReference type="InterPro" id="IPR000754">
    <property type="entry name" value="Ribosomal_uS9"/>
</dbReference>
<dbReference type="NCBIfam" id="NF001099">
    <property type="entry name" value="PRK00132.1"/>
    <property type="match status" value="1"/>
</dbReference>
<dbReference type="EMBL" id="MHOI01000005">
    <property type="protein sequence ID" value="OGZ61993.1"/>
    <property type="molecule type" value="Genomic_DNA"/>
</dbReference>
<dbReference type="STRING" id="1802163.A2932_00680"/>
<dbReference type="InterPro" id="IPR014721">
    <property type="entry name" value="Ribsml_uS5_D2-typ_fold_subgr"/>
</dbReference>
<evidence type="ECO:0000256" key="5">
    <source>
        <dbReference type="HAMAP-Rule" id="MF_00532"/>
    </source>
</evidence>
<dbReference type="InterPro" id="IPR023035">
    <property type="entry name" value="Ribosomal_uS9_bac/plastid"/>
</dbReference>
<comment type="similarity">
    <text evidence="1 5 6">Belongs to the universal ribosomal protein uS9 family.</text>
</comment>
<dbReference type="AlphaFoldDB" id="A0A1G2HHR1"/>
<evidence type="ECO:0000313" key="8">
    <source>
        <dbReference type="EMBL" id="OGZ61993.1"/>
    </source>
</evidence>
<evidence type="ECO:0000256" key="6">
    <source>
        <dbReference type="RuleBase" id="RU003815"/>
    </source>
</evidence>
<keyword evidence="3 5" id="KW-0687">Ribonucleoprotein</keyword>
<dbReference type="HAMAP" id="MF_00532_B">
    <property type="entry name" value="Ribosomal_uS9_B"/>
    <property type="match status" value="1"/>
</dbReference>
<sequence length="142" mass="16294">MKKTAAKKTEEKVSKYYEATGRRKTAIARVRLYADQKKTLVVNNKDYMQYFGTEELQTAANAPLRKVKLMEVFSATVKVLGGGPRAQAEAMRHGIARALVKYDPELRLRLKKSGYLKRDPREKERKKPGLKGARRAPQWSKR</sequence>
<dbReference type="PANTHER" id="PTHR21569">
    <property type="entry name" value="RIBOSOMAL PROTEIN S9"/>
    <property type="match status" value="1"/>
</dbReference>
<evidence type="ECO:0000313" key="9">
    <source>
        <dbReference type="Proteomes" id="UP000179153"/>
    </source>
</evidence>
<dbReference type="PANTHER" id="PTHR21569:SF1">
    <property type="entry name" value="SMALL RIBOSOMAL SUBUNIT PROTEIN US9M"/>
    <property type="match status" value="1"/>
</dbReference>